<dbReference type="InterPro" id="IPR054206">
    <property type="entry name" value="DUF6912"/>
</dbReference>
<gene>
    <name evidence="1" type="ORF">NOCA1120146</name>
</gene>
<organism evidence="1">
    <name type="scientific">metagenome</name>
    <dbReference type="NCBI Taxonomy" id="256318"/>
    <lineage>
        <taxon>unclassified sequences</taxon>
        <taxon>metagenomes</taxon>
    </lineage>
</organism>
<reference evidence="1" key="1">
    <citation type="submission" date="2015-08" db="EMBL/GenBank/DDBJ databases">
        <authorList>
            <person name="Babu N.S."/>
            <person name="Beckwith C.J."/>
            <person name="Beseler K.G."/>
            <person name="Brison A."/>
            <person name="Carone J.V."/>
            <person name="Caskin T.P."/>
            <person name="Diamond M."/>
            <person name="Durham M.E."/>
            <person name="Foxe J.M."/>
            <person name="Go M."/>
            <person name="Henderson B.A."/>
            <person name="Jones I.B."/>
            <person name="McGettigan J.A."/>
            <person name="Micheletti S.J."/>
            <person name="Nasrallah M.E."/>
            <person name="Ortiz D."/>
            <person name="Piller C.R."/>
            <person name="Privatt S.R."/>
            <person name="Schneider S.L."/>
            <person name="Sharp S."/>
            <person name="Smith T.C."/>
            <person name="Stanton J.D."/>
            <person name="Ullery H.E."/>
            <person name="Wilson R.J."/>
            <person name="Serrano M.G."/>
            <person name="Buck G."/>
            <person name="Lee V."/>
            <person name="Wang Y."/>
            <person name="Carvalho R."/>
            <person name="Voegtly L."/>
            <person name="Shi R."/>
            <person name="Duckworth R."/>
            <person name="Johnson A."/>
            <person name="Loviza R."/>
            <person name="Walstead R."/>
            <person name="Shah Z."/>
            <person name="Kiflezghi M."/>
            <person name="Wade K."/>
            <person name="Ball S.L."/>
            <person name="Bradley K.W."/>
            <person name="Asai D.J."/>
            <person name="Bowman C.A."/>
            <person name="Russell D.A."/>
            <person name="Pope W.H."/>
            <person name="Jacobs-Sera D."/>
            <person name="Hendrix R.W."/>
            <person name="Hatfull G.F."/>
        </authorList>
    </citation>
    <scope>NUCLEOTIDE SEQUENCE</scope>
</reference>
<evidence type="ECO:0000313" key="1">
    <source>
        <dbReference type="EMBL" id="CUR56694.1"/>
    </source>
</evidence>
<dbReference type="EMBL" id="CZKB01000004">
    <property type="protein sequence ID" value="CUR56694.1"/>
    <property type="molecule type" value="Genomic_DNA"/>
</dbReference>
<dbReference type="Pfam" id="PF21853">
    <property type="entry name" value="DUF6912"/>
    <property type="match status" value="1"/>
</dbReference>
<sequence>MTRRYLPTTLPRLAAAWDTDGPEVLDPVVADDDGEETEYAALMTAADASAELLTGLPDGRRRRVVVVVVVVETPSAEGPARWRDVVAVHVDSEDDADPDDDLAWWATQEVGDLVASL</sequence>
<dbReference type="AlphaFoldDB" id="A0A2P2C3Z2"/>
<proteinExistence type="predicted"/>
<accession>A0A2P2C3Z2</accession>
<protein>
    <submittedName>
        <fullName evidence="1">Uncharacterized protein</fullName>
    </submittedName>
</protein>
<name>A0A2P2C3Z2_9ZZZZ</name>